<protein>
    <submittedName>
        <fullName evidence="3">Uncharacterized protein</fullName>
    </submittedName>
</protein>
<dbReference type="InterPro" id="IPR007407">
    <property type="entry name" value="DUF459"/>
</dbReference>
<dbReference type="Gene3D" id="3.40.50.1110">
    <property type="entry name" value="SGNH hydrolase"/>
    <property type="match status" value="1"/>
</dbReference>
<dbReference type="OrthoDB" id="9805649at2"/>
<dbReference type="Proteomes" id="UP000006633">
    <property type="component" value="Chromosome"/>
</dbReference>
<keyword evidence="2" id="KW-0732">Signal</keyword>
<organism evidence="3 4">
    <name type="scientific">Ancylobacter novellus (strain ATCC 8093 / DSM 506 / JCM 20403 / CCM 1077 / IAM 12100 / NBRC 12443 / NCIMB 10456)</name>
    <name type="common">Starkeya novella</name>
    <dbReference type="NCBI Taxonomy" id="639283"/>
    <lineage>
        <taxon>Bacteria</taxon>
        <taxon>Pseudomonadati</taxon>
        <taxon>Pseudomonadota</taxon>
        <taxon>Alphaproteobacteria</taxon>
        <taxon>Hyphomicrobiales</taxon>
        <taxon>Xanthobacteraceae</taxon>
        <taxon>Ancylobacter</taxon>
    </lineage>
</organism>
<dbReference type="GO" id="GO:0016788">
    <property type="term" value="F:hydrolase activity, acting on ester bonds"/>
    <property type="evidence" value="ECO:0007669"/>
    <property type="project" value="UniProtKB-ARBA"/>
</dbReference>
<dbReference type="EMBL" id="CP002026">
    <property type="protein sequence ID" value="ADH90004.1"/>
    <property type="molecule type" value="Genomic_DNA"/>
</dbReference>
<feature type="signal peptide" evidence="2">
    <location>
        <begin position="1"/>
        <end position="31"/>
    </location>
</feature>
<evidence type="ECO:0000313" key="3">
    <source>
        <dbReference type="EMBL" id="ADH90004.1"/>
    </source>
</evidence>
<dbReference type="STRING" id="639283.Snov_2715"/>
<name>D7A5B6_ANCN5</name>
<dbReference type="HOGENOM" id="CLU_541740_0_0_5"/>
<feature type="compositionally biased region" description="Low complexity" evidence="1">
    <location>
        <begin position="56"/>
        <end position="87"/>
    </location>
</feature>
<dbReference type="AlphaFoldDB" id="D7A5B6"/>
<dbReference type="eggNOG" id="COG2845">
    <property type="taxonomic scope" value="Bacteria"/>
</dbReference>
<dbReference type="InterPro" id="IPR036514">
    <property type="entry name" value="SGNH_hydro_sf"/>
</dbReference>
<accession>D7A5B6</accession>
<feature type="compositionally biased region" description="Low complexity" evidence="1">
    <location>
        <begin position="394"/>
        <end position="406"/>
    </location>
</feature>
<proteinExistence type="predicted"/>
<keyword evidence="4" id="KW-1185">Reference proteome</keyword>
<dbReference type="KEGG" id="sno:Snov_2715"/>
<evidence type="ECO:0000313" key="4">
    <source>
        <dbReference type="Proteomes" id="UP000006633"/>
    </source>
</evidence>
<evidence type="ECO:0000256" key="2">
    <source>
        <dbReference type="SAM" id="SignalP"/>
    </source>
</evidence>
<gene>
    <name evidence="3" type="ordered locus">Snov_2715</name>
</gene>
<dbReference type="PROSITE" id="PS51257">
    <property type="entry name" value="PROKAR_LIPOPROTEIN"/>
    <property type="match status" value="1"/>
</dbReference>
<feature type="compositionally biased region" description="Low complexity" evidence="1">
    <location>
        <begin position="486"/>
        <end position="503"/>
    </location>
</feature>
<dbReference type="Pfam" id="PF04311">
    <property type="entry name" value="DUF459"/>
    <property type="match status" value="1"/>
</dbReference>
<sequence>MRVTRARGYRLGLKALAVAGVLVAGCSLAQAQSDWFRPPADVGQPSSRQAPQPRYQSQTRQQRPAARQQQARPSTQARQPQQQPRRAWSPFQPFIDLFSGGGGGERRAPRLRQYPGDGTGPAAAPPVVVQQAPAVPRGKVYATAAEARGEVEDVKDVVLVIGDEQAATLAQGLADAFAADREGAVVVGKTQDGSGIAPASPFDWIATARQLPSGEEQPNVIVVLAGANDLKPIDDPAGRAEVLDERWRELYGRRLEEFLLALKLHGRPVVVAGLPPVEDEARNEQIAQLNALLKEQVERAGFIFVDVTDGFVDENGKFMTSGPAVDGQRRRLRNADGVGFTRAGARKLAFFVDQQLDDLMHREDAPTAATDPADTRPSIIQLTGGAAGSARTLAGAPTAPAGPAAKEAPKDIVQAAPATPKPEPANVLVSGATLPAVLGRTDDFRWPAGQPAAATEPLVPPMPQTELPAATPAAAQGVSAVPADSAAGAGTGTAATPAEPAAP</sequence>
<reference evidence="3 4" key="1">
    <citation type="journal article" date="2012" name="Stand. Genomic Sci.">
        <title>Complete genome sequence of the facultatively chemolithoautotrophic and methylotrophic alpha Proteobacterium Starkeya novella type strain (ATCC 8093(T)).</title>
        <authorList>
            <person name="Kappler U."/>
            <person name="Davenport K."/>
            <person name="Beatson S."/>
            <person name="Lucas S."/>
            <person name="Lapidus A."/>
            <person name="Copeland A."/>
            <person name="Berry K.W."/>
            <person name="Glavina Del Rio T."/>
            <person name="Hammon N."/>
            <person name="Dalin E."/>
            <person name="Tice H."/>
            <person name="Pitluck S."/>
            <person name="Richardson P."/>
            <person name="Bruce D."/>
            <person name="Goodwin L.A."/>
            <person name="Han C."/>
            <person name="Tapia R."/>
            <person name="Detter J.C."/>
            <person name="Chang Y.J."/>
            <person name="Jeffries C.D."/>
            <person name="Land M."/>
            <person name="Hauser L."/>
            <person name="Kyrpides N.C."/>
            <person name="Goker M."/>
            <person name="Ivanova N."/>
            <person name="Klenk H.P."/>
            <person name="Woyke T."/>
        </authorList>
    </citation>
    <scope>NUCLEOTIDE SEQUENCE [LARGE SCALE GENOMIC DNA]</scope>
    <source>
        <strain evidence="4">ATCC 8093 / DSM 506 / JCM 20403 / CCM 1077 / IAM 12100 / NBRC 12443 / NCIMB 10456</strain>
    </source>
</reference>
<feature type="region of interest" description="Disordered" evidence="1">
    <location>
        <begin position="37"/>
        <end position="125"/>
    </location>
</feature>
<dbReference type="RefSeq" id="WP_013167508.1">
    <property type="nucleotide sequence ID" value="NC_014217.1"/>
</dbReference>
<dbReference type="SUPFAM" id="SSF52266">
    <property type="entry name" value="SGNH hydrolase"/>
    <property type="match status" value="1"/>
</dbReference>
<evidence type="ECO:0000256" key="1">
    <source>
        <dbReference type="SAM" id="MobiDB-lite"/>
    </source>
</evidence>
<feature type="region of interest" description="Disordered" evidence="1">
    <location>
        <begin position="442"/>
        <end position="503"/>
    </location>
</feature>
<feature type="region of interest" description="Disordered" evidence="1">
    <location>
        <begin position="390"/>
        <end position="410"/>
    </location>
</feature>
<dbReference type="PANTHER" id="PTHR48125:SF12">
    <property type="entry name" value="AT HOOK TRANSCRIPTION FACTOR FAMILY-RELATED"/>
    <property type="match status" value="1"/>
</dbReference>
<feature type="chain" id="PRO_5003092341" evidence="2">
    <location>
        <begin position="32"/>
        <end position="503"/>
    </location>
</feature>
<dbReference type="PANTHER" id="PTHR48125">
    <property type="entry name" value="LP07818P1"/>
    <property type="match status" value="1"/>
</dbReference>